<dbReference type="AlphaFoldDB" id="A0A5P1FVJ3"/>
<dbReference type="Gene3D" id="1.20.58.1040">
    <property type="match status" value="1"/>
</dbReference>
<dbReference type="Pfam" id="PF07983">
    <property type="entry name" value="X8"/>
    <property type="match status" value="1"/>
</dbReference>
<feature type="signal peptide" evidence="9">
    <location>
        <begin position="1"/>
        <end position="25"/>
    </location>
</feature>
<keyword evidence="6" id="KW-1015">Disulfide bond</keyword>
<keyword evidence="2" id="KW-1003">Cell membrane</keyword>
<keyword evidence="8" id="KW-0812">Transmembrane</keyword>
<dbReference type="SMART" id="SM00768">
    <property type="entry name" value="X8"/>
    <property type="match status" value="1"/>
</dbReference>
<comment type="subcellular location">
    <subcellularLocation>
        <location evidence="1">Cell membrane</location>
        <topology evidence="1">Lipid-anchor</topology>
        <topology evidence="1">GPI-anchor</topology>
    </subcellularLocation>
</comment>
<evidence type="ECO:0000256" key="7">
    <source>
        <dbReference type="ARBA" id="ARBA00023180"/>
    </source>
</evidence>
<evidence type="ECO:0000256" key="1">
    <source>
        <dbReference type="ARBA" id="ARBA00004609"/>
    </source>
</evidence>
<dbReference type="PANTHER" id="PTHR31044:SF33">
    <property type="entry name" value="PLASMODESMATA CALLOSE-BINDING PROTEIN 5"/>
    <property type="match status" value="1"/>
</dbReference>
<dbReference type="Proteomes" id="UP000243459">
    <property type="component" value="Chromosome 1"/>
</dbReference>
<reference evidence="12" key="1">
    <citation type="journal article" date="2017" name="Nat. Commun.">
        <title>The asparagus genome sheds light on the origin and evolution of a young Y chromosome.</title>
        <authorList>
            <person name="Harkess A."/>
            <person name="Zhou J."/>
            <person name="Xu C."/>
            <person name="Bowers J.E."/>
            <person name="Van der Hulst R."/>
            <person name="Ayyampalayam S."/>
            <person name="Mercati F."/>
            <person name="Riccardi P."/>
            <person name="McKain M.R."/>
            <person name="Kakrana A."/>
            <person name="Tang H."/>
            <person name="Ray J."/>
            <person name="Groenendijk J."/>
            <person name="Arikit S."/>
            <person name="Mathioni S.M."/>
            <person name="Nakano M."/>
            <person name="Shan H."/>
            <person name="Telgmann-Rauber A."/>
            <person name="Kanno A."/>
            <person name="Yue Z."/>
            <person name="Chen H."/>
            <person name="Li W."/>
            <person name="Chen Y."/>
            <person name="Xu X."/>
            <person name="Zhang Y."/>
            <person name="Luo S."/>
            <person name="Chen H."/>
            <person name="Gao J."/>
            <person name="Mao Z."/>
            <person name="Pires J.C."/>
            <person name="Luo M."/>
            <person name="Kudrna D."/>
            <person name="Wing R.A."/>
            <person name="Meyers B.C."/>
            <person name="Yi K."/>
            <person name="Kong H."/>
            <person name="Lavrijsen P."/>
            <person name="Sunseri F."/>
            <person name="Falavigna A."/>
            <person name="Ye Y."/>
            <person name="Leebens-Mack J.H."/>
            <person name="Chen G."/>
        </authorList>
    </citation>
    <scope>NUCLEOTIDE SEQUENCE [LARGE SCALE GENOMIC DNA]</scope>
    <source>
        <strain evidence="12">cv. DH0086</strain>
    </source>
</reference>
<accession>A0A5P1FVJ3</accession>
<evidence type="ECO:0000259" key="10">
    <source>
        <dbReference type="SMART" id="SM00768"/>
    </source>
</evidence>
<keyword evidence="3" id="KW-0336">GPI-anchor</keyword>
<evidence type="ECO:0000256" key="3">
    <source>
        <dbReference type="ARBA" id="ARBA00022622"/>
    </source>
</evidence>
<evidence type="ECO:0000256" key="5">
    <source>
        <dbReference type="ARBA" id="ARBA00023136"/>
    </source>
</evidence>
<feature type="transmembrane region" description="Helical" evidence="8">
    <location>
        <begin position="155"/>
        <end position="178"/>
    </location>
</feature>
<evidence type="ECO:0000256" key="6">
    <source>
        <dbReference type="ARBA" id="ARBA00023157"/>
    </source>
</evidence>
<sequence length="179" mass="18537">MAPSLPNSLFLFIFLLLILFDFSAAADDSGELWCVAKNNAEDSALQAALDWACGPGGADCGPIQQGGPCYSPEDLQSHASYAFNDYFVKHGFDLSACDFSGTAAPISLNPSHADCKFPSSSSARNGNFSGSSSIGSSTGIGPSGTDFSGGAALQLISWLSTLSFSFSIMIFTAFGHAFG</sequence>
<evidence type="ECO:0000313" key="11">
    <source>
        <dbReference type="EMBL" id="ONK81149.1"/>
    </source>
</evidence>
<dbReference type="EMBL" id="CM007381">
    <property type="protein sequence ID" value="ONK81149.1"/>
    <property type="molecule type" value="Genomic_DNA"/>
</dbReference>
<keyword evidence="7" id="KW-0325">Glycoprotein</keyword>
<keyword evidence="5 8" id="KW-0472">Membrane</keyword>
<dbReference type="GO" id="GO:0098552">
    <property type="term" value="C:side of membrane"/>
    <property type="evidence" value="ECO:0007669"/>
    <property type="project" value="UniProtKB-KW"/>
</dbReference>
<dbReference type="OMA" id="PSHADCK"/>
<evidence type="ECO:0000256" key="4">
    <source>
        <dbReference type="ARBA" id="ARBA00022729"/>
    </source>
</evidence>
<keyword evidence="4 9" id="KW-0732">Signal</keyword>
<dbReference type="GO" id="GO:0009506">
    <property type="term" value="C:plasmodesma"/>
    <property type="evidence" value="ECO:0007669"/>
    <property type="project" value="UniProtKB-ARBA"/>
</dbReference>
<feature type="domain" description="X8" evidence="10">
    <location>
        <begin position="32"/>
        <end position="117"/>
    </location>
</feature>
<evidence type="ECO:0000256" key="8">
    <source>
        <dbReference type="SAM" id="Phobius"/>
    </source>
</evidence>
<keyword evidence="3" id="KW-0449">Lipoprotein</keyword>
<protein>
    <recommendedName>
        <fullName evidence="10">X8 domain-containing protein</fullName>
    </recommendedName>
</protein>
<proteinExistence type="predicted"/>
<name>A0A5P1FVJ3_ASPOF</name>
<evidence type="ECO:0000313" key="12">
    <source>
        <dbReference type="Proteomes" id="UP000243459"/>
    </source>
</evidence>
<dbReference type="InterPro" id="IPR012946">
    <property type="entry name" value="X8"/>
</dbReference>
<gene>
    <name evidence="11" type="ORF">A4U43_C01F25810</name>
</gene>
<evidence type="ECO:0000256" key="9">
    <source>
        <dbReference type="SAM" id="SignalP"/>
    </source>
</evidence>
<dbReference type="PANTHER" id="PTHR31044">
    <property type="entry name" value="BETA-1,3 GLUCANASE"/>
    <property type="match status" value="1"/>
</dbReference>
<feature type="chain" id="PRO_5024419902" description="X8 domain-containing protein" evidence="9">
    <location>
        <begin position="26"/>
        <end position="179"/>
    </location>
</feature>
<keyword evidence="12" id="KW-1185">Reference proteome</keyword>
<dbReference type="InterPro" id="IPR044788">
    <property type="entry name" value="X8_dom_prot"/>
</dbReference>
<dbReference type="OrthoDB" id="1919050at2759"/>
<keyword evidence="8" id="KW-1133">Transmembrane helix</keyword>
<dbReference type="GO" id="GO:0005886">
    <property type="term" value="C:plasma membrane"/>
    <property type="evidence" value="ECO:0007669"/>
    <property type="project" value="UniProtKB-SubCell"/>
</dbReference>
<evidence type="ECO:0000256" key="2">
    <source>
        <dbReference type="ARBA" id="ARBA00022475"/>
    </source>
</evidence>
<organism evidence="11 12">
    <name type="scientific">Asparagus officinalis</name>
    <name type="common">Garden asparagus</name>
    <dbReference type="NCBI Taxonomy" id="4686"/>
    <lineage>
        <taxon>Eukaryota</taxon>
        <taxon>Viridiplantae</taxon>
        <taxon>Streptophyta</taxon>
        <taxon>Embryophyta</taxon>
        <taxon>Tracheophyta</taxon>
        <taxon>Spermatophyta</taxon>
        <taxon>Magnoliopsida</taxon>
        <taxon>Liliopsida</taxon>
        <taxon>Asparagales</taxon>
        <taxon>Asparagaceae</taxon>
        <taxon>Asparagoideae</taxon>
        <taxon>Asparagus</taxon>
    </lineage>
</organism>
<dbReference type="Gramene" id="ONK81149">
    <property type="protein sequence ID" value="ONK81149"/>
    <property type="gene ID" value="A4U43_C01F25810"/>
</dbReference>
<dbReference type="FunFam" id="1.20.58.1040:FF:000001">
    <property type="entry name" value="Glucan endo-1,3-beta-glucosidase 4"/>
    <property type="match status" value="1"/>
</dbReference>